<gene>
    <name evidence="1" type="ORF">PPNO1_LOCUS5842</name>
</gene>
<reference evidence="1" key="1">
    <citation type="submission" date="2022-11" db="EMBL/GenBank/DDBJ databases">
        <authorList>
            <person name="Scott C."/>
            <person name="Bruce N."/>
        </authorList>
    </citation>
    <scope>NUCLEOTIDE SEQUENCE</scope>
</reference>
<proteinExistence type="predicted"/>
<sequence>MPTGVLTVVGPDNSRSFDGCTQPKTLWSCELPKELQDSVSPYNANQPTVAMQIQFDNNPSLSWNVPNGKPPPEPPSFEEMWFLGNTTDGVVSDDKAGEPTPFYISLLSSKDQTVGANMIEKRESGLVDRQLGVELPAPDRKDDGTGATARILPEVRQQPVRLFDRGLPTEHYGFYTYFRRTIYVRSLTTLNQTEAIGDVPLDQNGGSRETEADFLVTWAETRFHMKIWTNSAASKGLLAKGDKPGIEDTVDLTRPGTMPYPVTMTLDTHGGDPQTKFVWAWSIDERQRIDTLKPKFLSNDMSKGGTLVNPRINKNPSFGGLMAVRVVVNASG</sequence>
<comment type="caution">
    <text evidence="1">The sequence shown here is derived from an EMBL/GenBank/DDBJ whole genome shotgun (WGS) entry which is preliminary data.</text>
</comment>
<dbReference type="Proteomes" id="UP000838763">
    <property type="component" value="Unassembled WGS sequence"/>
</dbReference>
<accession>A0A9P1H6E0</accession>
<protein>
    <submittedName>
        <fullName evidence="1">Uncharacterized protein</fullName>
    </submittedName>
</protein>
<name>A0A9P1H6E0_9PEZI</name>
<keyword evidence="2" id="KW-1185">Reference proteome</keyword>
<dbReference type="EMBL" id="CALLCH030000015">
    <property type="protein sequence ID" value="CAI4216181.1"/>
    <property type="molecule type" value="Genomic_DNA"/>
</dbReference>
<evidence type="ECO:0000313" key="1">
    <source>
        <dbReference type="EMBL" id="CAI4216181.1"/>
    </source>
</evidence>
<dbReference type="AlphaFoldDB" id="A0A9P1H6E0"/>
<organism evidence="1 2">
    <name type="scientific">Parascedosporium putredinis</name>
    <dbReference type="NCBI Taxonomy" id="1442378"/>
    <lineage>
        <taxon>Eukaryota</taxon>
        <taxon>Fungi</taxon>
        <taxon>Dikarya</taxon>
        <taxon>Ascomycota</taxon>
        <taxon>Pezizomycotina</taxon>
        <taxon>Sordariomycetes</taxon>
        <taxon>Hypocreomycetidae</taxon>
        <taxon>Microascales</taxon>
        <taxon>Microascaceae</taxon>
        <taxon>Parascedosporium</taxon>
    </lineage>
</organism>
<dbReference type="OrthoDB" id="10259622at2759"/>
<evidence type="ECO:0000313" key="2">
    <source>
        <dbReference type="Proteomes" id="UP000838763"/>
    </source>
</evidence>